<comment type="caution">
    <text evidence="6">Lacks conserved residue(s) required for the propagation of feature annotation.</text>
</comment>
<comment type="function">
    <text evidence="6">Methylates the ribose at the nucleotide 34 wobble position in the two leucyl isoacceptors tRNA(Leu)(CmAA) and tRNA(Leu)(cmnm5UmAA). Catalyzes the methyl transfer from S-adenosyl-L-methionine to the 2'-OH of the wobble nucleotide.</text>
</comment>
<dbReference type="RefSeq" id="WP_339968916.1">
    <property type="nucleotide sequence ID" value="NZ_JBBHJY010000009.1"/>
</dbReference>
<keyword evidence="4 6" id="KW-0949">S-adenosyl-L-methionine</keyword>
<accession>A0ABU8SC53</accession>
<keyword evidence="9" id="KW-1185">Reference proteome</keyword>
<gene>
    <name evidence="6" type="primary">trmL</name>
    <name evidence="8" type="ORF">WG900_16680</name>
</gene>
<evidence type="ECO:0000313" key="8">
    <source>
        <dbReference type="EMBL" id="MEJ6011550.1"/>
    </source>
</evidence>
<dbReference type="Gene3D" id="3.40.1280.10">
    <property type="match status" value="1"/>
</dbReference>
<comment type="subunit">
    <text evidence="6">Homodimer.</text>
</comment>
<evidence type="ECO:0000259" key="7">
    <source>
        <dbReference type="Pfam" id="PF00588"/>
    </source>
</evidence>
<dbReference type="CDD" id="cd18094">
    <property type="entry name" value="SpoU-like_TrmL"/>
    <property type="match status" value="1"/>
</dbReference>
<comment type="similarity">
    <text evidence="6">Belongs to the class IV-like SAM-binding methyltransferase superfamily. RNA methyltransferase TrmH family. TrmL subfamily.</text>
</comment>
<keyword evidence="2 6" id="KW-0489">Methyltransferase</keyword>
<reference evidence="8 9" key="1">
    <citation type="submission" date="2024-03" db="EMBL/GenBank/DDBJ databases">
        <authorList>
            <person name="Jo J.-H."/>
        </authorList>
    </citation>
    <scope>NUCLEOTIDE SEQUENCE [LARGE SCALE GENOMIC DNA]</scope>
    <source>
        <strain evidence="8 9">AS3R-12</strain>
    </source>
</reference>
<dbReference type="Proteomes" id="UP001379235">
    <property type="component" value="Unassembled WGS sequence"/>
</dbReference>
<name>A0ABU8SC53_9SPHN</name>
<dbReference type="PANTHER" id="PTHR42971">
    <property type="entry name" value="TRNA (CYTIDINE(34)-2'-O)-METHYLTRANSFERASE"/>
    <property type="match status" value="1"/>
</dbReference>
<feature type="binding site" evidence="6">
    <location>
        <position position="119"/>
    </location>
    <ligand>
        <name>S-adenosyl-L-methionine</name>
        <dbReference type="ChEBI" id="CHEBI:59789"/>
    </ligand>
</feature>
<dbReference type="SUPFAM" id="SSF75217">
    <property type="entry name" value="alpha/beta knot"/>
    <property type="match status" value="1"/>
</dbReference>
<evidence type="ECO:0000256" key="3">
    <source>
        <dbReference type="ARBA" id="ARBA00022679"/>
    </source>
</evidence>
<keyword evidence="1 6" id="KW-0963">Cytoplasm</keyword>
<comment type="catalytic activity">
    <reaction evidence="6">
        <text>cytidine(34) in tRNA + S-adenosyl-L-methionine = 2'-O-methylcytidine(34) in tRNA + S-adenosyl-L-homocysteine + H(+)</text>
        <dbReference type="Rhea" id="RHEA:43084"/>
        <dbReference type="Rhea" id="RHEA-COMP:10331"/>
        <dbReference type="Rhea" id="RHEA-COMP:10332"/>
        <dbReference type="ChEBI" id="CHEBI:15378"/>
        <dbReference type="ChEBI" id="CHEBI:57856"/>
        <dbReference type="ChEBI" id="CHEBI:59789"/>
        <dbReference type="ChEBI" id="CHEBI:74495"/>
        <dbReference type="ChEBI" id="CHEBI:82748"/>
        <dbReference type="EC" id="2.1.1.207"/>
    </reaction>
</comment>
<evidence type="ECO:0000256" key="4">
    <source>
        <dbReference type="ARBA" id="ARBA00022691"/>
    </source>
</evidence>
<dbReference type="InterPro" id="IPR029028">
    <property type="entry name" value="Alpha/beta_knot_MTases"/>
</dbReference>
<evidence type="ECO:0000313" key="9">
    <source>
        <dbReference type="Proteomes" id="UP001379235"/>
    </source>
</evidence>
<comment type="subcellular location">
    <subcellularLocation>
        <location evidence="6">Cytoplasm</location>
    </subcellularLocation>
</comment>
<evidence type="ECO:0000256" key="6">
    <source>
        <dbReference type="HAMAP-Rule" id="MF_01885"/>
    </source>
</evidence>
<comment type="caution">
    <text evidence="8">The sequence shown here is derived from an EMBL/GenBank/DDBJ whole genome shotgun (WGS) entry which is preliminary data.</text>
</comment>
<proteinExistence type="inferred from homology"/>
<sequence length="154" mass="16414">MRVALYEPEIAGNVGAVLRLGACLGAGVDLIEPMGFDWDDRRVRRTAMDYIDHVSITRHAGFDAFRQTLGGSRLLLFTTKGAGSAYDFAFQPDDVLLFGKESAGVPAPIAAACDARLLLPIRAEVRSMNLATAAALALGEAMRQTALLPEVPAP</sequence>
<dbReference type="Pfam" id="PF00588">
    <property type="entry name" value="SpoU_methylase"/>
    <property type="match status" value="1"/>
</dbReference>
<dbReference type="EC" id="2.1.1.207" evidence="6"/>
<evidence type="ECO:0000256" key="1">
    <source>
        <dbReference type="ARBA" id="ARBA00022490"/>
    </source>
</evidence>
<dbReference type="HAMAP" id="MF_01885">
    <property type="entry name" value="tRNA_methyltr_TrmL"/>
    <property type="match status" value="1"/>
</dbReference>
<feature type="binding site" evidence="6">
    <location>
        <position position="127"/>
    </location>
    <ligand>
        <name>S-adenosyl-L-methionine</name>
        <dbReference type="ChEBI" id="CHEBI:59789"/>
    </ligand>
</feature>
<feature type="binding site" evidence="6">
    <location>
        <position position="99"/>
    </location>
    <ligand>
        <name>S-adenosyl-L-methionine</name>
        <dbReference type="ChEBI" id="CHEBI:59789"/>
    </ligand>
</feature>
<dbReference type="PIRSF" id="PIRSF029256">
    <property type="entry name" value="SpoU_TrmH_prd"/>
    <property type="match status" value="1"/>
</dbReference>
<organism evidence="8 9">
    <name type="scientific">Novosphingobium aquae</name>
    <dbReference type="NCBI Taxonomy" id="3133435"/>
    <lineage>
        <taxon>Bacteria</taxon>
        <taxon>Pseudomonadati</taxon>
        <taxon>Pseudomonadota</taxon>
        <taxon>Alphaproteobacteria</taxon>
        <taxon>Sphingomonadales</taxon>
        <taxon>Sphingomonadaceae</taxon>
        <taxon>Novosphingobium</taxon>
    </lineage>
</organism>
<evidence type="ECO:0000256" key="2">
    <source>
        <dbReference type="ARBA" id="ARBA00022603"/>
    </source>
</evidence>
<dbReference type="InterPro" id="IPR001537">
    <property type="entry name" value="SpoU_MeTrfase"/>
</dbReference>
<dbReference type="PANTHER" id="PTHR42971:SF1">
    <property type="entry name" value="TRNA (CYTIDINE(34)-2'-O)-METHYLTRANSFERASE"/>
    <property type="match status" value="1"/>
</dbReference>
<feature type="domain" description="tRNA/rRNA methyltransferase SpoU type" evidence="7">
    <location>
        <begin position="2"/>
        <end position="138"/>
    </location>
</feature>
<comment type="catalytic activity">
    <reaction evidence="6">
        <text>5-carboxymethylaminomethyluridine(34) in tRNA(Leu) + S-adenosyl-L-methionine = 5-carboxymethylaminomethyl-2'-O-methyluridine(34) in tRNA(Leu) + S-adenosyl-L-homocysteine + H(+)</text>
        <dbReference type="Rhea" id="RHEA:43088"/>
        <dbReference type="Rhea" id="RHEA-COMP:10333"/>
        <dbReference type="Rhea" id="RHEA-COMP:10334"/>
        <dbReference type="ChEBI" id="CHEBI:15378"/>
        <dbReference type="ChEBI" id="CHEBI:57856"/>
        <dbReference type="ChEBI" id="CHEBI:59789"/>
        <dbReference type="ChEBI" id="CHEBI:74508"/>
        <dbReference type="ChEBI" id="CHEBI:74511"/>
        <dbReference type="EC" id="2.1.1.207"/>
    </reaction>
</comment>
<dbReference type="InterPro" id="IPR016914">
    <property type="entry name" value="TrmL"/>
</dbReference>
<keyword evidence="5 6" id="KW-0819">tRNA processing</keyword>
<dbReference type="EMBL" id="JBBHJY010000009">
    <property type="protein sequence ID" value="MEJ6011550.1"/>
    <property type="molecule type" value="Genomic_DNA"/>
</dbReference>
<evidence type="ECO:0000256" key="5">
    <source>
        <dbReference type="ARBA" id="ARBA00022694"/>
    </source>
</evidence>
<protein>
    <recommendedName>
        <fullName evidence="6">tRNA (cytidine(34)-2'-O)-methyltransferase</fullName>
        <ecNumber evidence="6">2.1.1.207</ecNumber>
    </recommendedName>
    <alternativeName>
        <fullName evidence="6">tRNA (cytidine/uridine-2'-O-)-methyltransferase TrmL</fullName>
    </alternativeName>
</protein>
<keyword evidence="3 6" id="KW-0808">Transferase</keyword>
<dbReference type="GO" id="GO:0008168">
    <property type="term" value="F:methyltransferase activity"/>
    <property type="evidence" value="ECO:0007669"/>
    <property type="project" value="UniProtKB-KW"/>
</dbReference>
<dbReference type="InterPro" id="IPR029026">
    <property type="entry name" value="tRNA_m1G_MTases_N"/>
</dbReference>
<dbReference type="GO" id="GO:0032259">
    <property type="term" value="P:methylation"/>
    <property type="evidence" value="ECO:0007669"/>
    <property type="project" value="UniProtKB-KW"/>
</dbReference>